<evidence type="ECO:0000256" key="1">
    <source>
        <dbReference type="ARBA" id="ARBA00008875"/>
    </source>
</evidence>
<keyword evidence="2" id="KW-0378">Hydrolase</keyword>
<evidence type="ECO:0000256" key="2">
    <source>
        <dbReference type="ARBA" id="ARBA00022801"/>
    </source>
</evidence>
<dbReference type="KEGG" id="pry:Prubr_28190"/>
<evidence type="ECO:0000259" key="5">
    <source>
        <dbReference type="Pfam" id="PF01229"/>
    </source>
</evidence>
<proteinExistence type="inferred from homology"/>
<dbReference type="PANTHER" id="PTHR12631">
    <property type="entry name" value="ALPHA-L-IDURONIDASE"/>
    <property type="match status" value="1"/>
</dbReference>
<dbReference type="PANTHER" id="PTHR12631:SF10">
    <property type="entry name" value="BETA-XYLOSIDASE-LIKE PROTEIN-RELATED"/>
    <property type="match status" value="1"/>
</dbReference>
<dbReference type="InterPro" id="IPR051923">
    <property type="entry name" value="Glycosyl_Hydrolase_39"/>
</dbReference>
<dbReference type="Pfam" id="PF01229">
    <property type="entry name" value="Glyco_hydro_39"/>
    <property type="match status" value="2"/>
</dbReference>
<dbReference type="Gene3D" id="2.60.40.10">
    <property type="entry name" value="Immunoglobulins"/>
    <property type="match status" value="1"/>
</dbReference>
<dbReference type="GO" id="GO:0004553">
    <property type="term" value="F:hydrolase activity, hydrolyzing O-glycosyl compounds"/>
    <property type="evidence" value="ECO:0007669"/>
    <property type="project" value="InterPro"/>
</dbReference>
<dbReference type="EMBL" id="AP023359">
    <property type="protein sequence ID" value="BCJ65798.1"/>
    <property type="molecule type" value="Genomic_DNA"/>
</dbReference>
<dbReference type="InterPro" id="IPR013783">
    <property type="entry name" value="Ig-like_fold"/>
</dbReference>
<feature type="active site" description="Proton donor" evidence="4">
    <location>
        <position position="291"/>
    </location>
</feature>
<dbReference type="AlphaFoldDB" id="A0A810N272"/>
<evidence type="ECO:0000313" key="6">
    <source>
        <dbReference type="EMBL" id="BCJ65798.1"/>
    </source>
</evidence>
<evidence type="ECO:0000313" key="7">
    <source>
        <dbReference type="Proteomes" id="UP000680866"/>
    </source>
</evidence>
<name>A0A810N272_9ACTN</name>
<protein>
    <recommendedName>
        <fullName evidence="5">Glycosyl hydrolases family 39 N-terminal catalytic domain-containing protein</fullName>
    </recommendedName>
</protein>
<evidence type="ECO:0000256" key="4">
    <source>
        <dbReference type="PIRSR" id="PIRSR600514-1"/>
    </source>
</evidence>
<dbReference type="InterPro" id="IPR000514">
    <property type="entry name" value="Glyco_hydro_39"/>
</dbReference>
<comment type="similarity">
    <text evidence="1">Belongs to the glycosyl hydrolase 39 family.</text>
</comment>
<reference evidence="6" key="1">
    <citation type="submission" date="2020-08" db="EMBL/GenBank/DDBJ databases">
        <title>Whole genome shotgun sequence of Polymorphospora rubra NBRC 101157.</title>
        <authorList>
            <person name="Komaki H."/>
            <person name="Tamura T."/>
        </authorList>
    </citation>
    <scope>NUCLEOTIDE SEQUENCE</scope>
    <source>
        <strain evidence="6">NBRC 101157</strain>
    </source>
</reference>
<feature type="domain" description="Glycosyl hydrolases family 39 N-terminal catalytic" evidence="5">
    <location>
        <begin position="368"/>
        <end position="551"/>
    </location>
</feature>
<dbReference type="SUPFAM" id="SSF51011">
    <property type="entry name" value="Glycosyl hydrolase domain"/>
    <property type="match status" value="1"/>
</dbReference>
<organism evidence="6 7">
    <name type="scientific">Polymorphospora rubra</name>
    <dbReference type="NCBI Taxonomy" id="338584"/>
    <lineage>
        <taxon>Bacteria</taxon>
        <taxon>Bacillati</taxon>
        <taxon>Actinomycetota</taxon>
        <taxon>Actinomycetes</taxon>
        <taxon>Micromonosporales</taxon>
        <taxon>Micromonosporaceae</taxon>
        <taxon>Polymorphospora</taxon>
    </lineage>
</organism>
<dbReference type="Gene3D" id="3.20.20.80">
    <property type="entry name" value="Glycosidases"/>
    <property type="match status" value="1"/>
</dbReference>
<dbReference type="InterPro" id="IPR017853">
    <property type="entry name" value="GH"/>
</dbReference>
<dbReference type="Proteomes" id="UP000680866">
    <property type="component" value="Chromosome"/>
</dbReference>
<evidence type="ECO:0000256" key="3">
    <source>
        <dbReference type="ARBA" id="ARBA00023295"/>
    </source>
</evidence>
<dbReference type="Gene3D" id="2.60.40.1500">
    <property type="entry name" value="Glycosyl hydrolase domain, family 39"/>
    <property type="match status" value="1"/>
</dbReference>
<dbReference type="PRINTS" id="PR00745">
    <property type="entry name" value="GLHYDRLASE39"/>
</dbReference>
<feature type="domain" description="Glycosyl hydrolases family 39 N-terminal catalytic" evidence="5">
    <location>
        <begin position="130"/>
        <end position="356"/>
    </location>
</feature>
<dbReference type="RefSeq" id="WP_246568654.1">
    <property type="nucleotide sequence ID" value="NZ_AP023359.1"/>
</dbReference>
<gene>
    <name evidence="6" type="ORF">Prubr_28190</name>
</gene>
<accession>A0A810N272</accession>
<dbReference type="SUPFAM" id="SSF51445">
    <property type="entry name" value="(Trans)glycosidases"/>
    <property type="match status" value="1"/>
</dbReference>
<keyword evidence="3" id="KW-0326">Glycosidase</keyword>
<dbReference type="GO" id="GO:0005975">
    <property type="term" value="P:carbohydrate metabolic process"/>
    <property type="evidence" value="ECO:0007669"/>
    <property type="project" value="InterPro"/>
</dbReference>
<dbReference type="InterPro" id="IPR049166">
    <property type="entry name" value="GH39_cat"/>
</dbReference>
<sequence length="591" mass="62676">MSVASAQASWSALMGAGGAQDREPGEMVEADLPAPTGVRAVGGRDQVTVSWDPVPDAIGYVVYRAGSAEGPFEVVDFGGGDVLAVPHGPFADTTDGRGGWYAVAALATVAASGPLSAPVRVGPGPADARVTVEVGSGTVPLHRVWRAMVGSEHLSHLLSEESTGGRVIGTDLSNALRRVHEELGVATVRAHGILCDDLAVVRAGAYDFTGVDRVYDAVLALGYRPVVELGFMPRELAHDPSRTVFTYAGIISPPADPDGWADLVRALVAHLVDRYGRDEVRDNWAFEVWNEANLSVFWSGTPDEYWRLYEVTARAVKEVDPGIAVGGPGSAAVGWIDGQLAVDAPVDFLSTHVYGTPPLDLRPLADGRPLLWTEWGVTPTHHHPINDTVFAAAFLLRGMRSAAGRVAALAPWVASDHFEELGRPERLLHGGFGLLTVGNLAKPKFWALKLAERLGEVERPVTLTGDGAGSLVEAWAGGSGVLVWNGTLDQSRMRGAAGLDRLVTVRFTGVAPGPHTVRVWRVDDRHGNIGARWAALGGGADWPDDEQWLALAAEDRLDEAEPAHTVTADADGTVSVEIKLPMPGIAYLELS</sequence>
<keyword evidence="7" id="KW-1185">Reference proteome</keyword>